<evidence type="ECO:0000313" key="1">
    <source>
        <dbReference type="EMBL" id="MDK7395012.1"/>
    </source>
</evidence>
<dbReference type="RefSeq" id="WP_000811978.1">
    <property type="nucleotide sequence ID" value="NZ_CP093425.1"/>
</dbReference>
<dbReference type="Proteomes" id="UP000464796">
    <property type="component" value="Plasmid unnamed1"/>
</dbReference>
<dbReference type="Proteomes" id="UP001174229">
    <property type="component" value="Unassembled WGS sequence"/>
</dbReference>
<proteinExistence type="predicted"/>
<evidence type="ECO:0000313" key="4">
    <source>
        <dbReference type="Proteomes" id="UP000194499"/>
    </source>
</evidence>
<evidence type="ECO:0000313" key="2">
    <source>
        <dbReference type="EMBL" id="QHH87692.1"/>
    </source>
</evidence>
<evidence type="ECO:0000313" key="5">
    <source>
        <dbReference type="Proteomes" id="UP000464796"/>
    </source>
</evidence>
<dbReference type="EMBL" id="JAPNPE010000024">
    <property type="protein sequence ID" value="MDK7395012.1"/>
    <property type="molecule type" value="Genomic_DNA"/>
</dbReference>
<accession>A0A1J9XZ20</accession>
<keyword evidence="2" id="KW-0614">Plasmid</keyword>
<reference evidence="1" key="4">
    <citation type="submission" date="2022-11" db="EMBL/GenBank/DDBJ databases">
        <title>WGS-based characterization of Bacillus cereus isolated from food &amp; feed additives.</title>
        <authorList>
            <person name="Bogaerts B."/>
            <person name="Fraiture M.-A."/>
            <person name="Roosens N.H.C."/>
            <person name="De Keersmaecker S.C.J."/>
            <person name="Vanneste K."/>
        </authorList>
    </citation>
    <scope>NUCLEOTIDE SEQUENCE</scope>
    <source>
        <strain evidence="1">74.2</strain>
    </source>
</reference>
<gene>
    <name evidence="3" type="ORF">BACERE00191_00243</name>
    <name evidence="2" type="ORF">FPL01_01625</name>
    <name evidence="1" type="ORF">OWO78_27170</name>
</gene>
<dbReference type="GeneID" id="75088909"/>
<evidence type="ECO:0000313" key="3">
    <source>
        <dbReference type="EMBL" id="SMD63579.1"/>
    </source>
</evidence>
<organism evidence="3 4">
    <name type="scientific">Bacillus pacificus</name>
    <dbReference type="NCBI Taxonomy" id="2026187"/>
    <lineage>
        <taxon>Bacteria</taxon>
        <taxon>Bacillati</taxon>
        <taxon>Bacillota</taxon>
        <taxon>Bacilli</taxon>
        <taxon>Bacillales</taxon>
        <taxon>Bacillaceae</taxon>
        <taxon>Bacillus</taxon>
        <taxon>Bacillus cereus group</taxon>
    </lineage>
</organism>
<reference evidence="3" key="1">
    <citation type="submission" date="2017-04" db="EMBL/GenBank/DDBJ databases">
        <authorList>
            <person name="Afonso C.L."/>
            <person name="Miller P.J."/>
            <person name="Scott M.A."/>
            <person name="Spackman E."/>
            <person name="Goraichik I."/>
            <person name="Dimitrov K.M."/>
            <person name="Suarez D.L."/>
            <person name="Swayne D.E."/>
        </authorList>
    </citation>
    <scope>NUCLEOTIDE SEQUENCE [LARGE SCALE GENOMIC DNA]</scope>
    <source>
        <strain evidence="3">16-00191</strain>
    </source>
</reference>
<keyword evidence="5" id="KW-1185">Reference proteome</keyword>
<dbReference type="EMBL" id="CP041978">
    <property type="protein sequence ID" value="QHH87692.1"/>
    <property type="molecule type" value="Genomic_DNA"/>
</dbReference>
<dbReference type="EMBL" id="FWZB01000016">
    <property type="protein sequence ID" value="SMD63579.1"/>
    <property type="molecule type" value="Genomic_DNA"/>
</dbReference>
<geneLocation type="plasmid" evidence="2 5">
    <name>unnamed1</name>
</geneLocation>
<reference evidence="2 5" key="3">
    <citation type="submission" date="2019-07" db="EMBL/GenBank/DDBJ databases">
        <authorList>
            <person name="Yu W.S."/>
            <person name="Cheong H.-M."/>
            <person name="Choi Y."/>
            <person name="Hwang K.J."/>
            <person name="Jung K."/>
            <person name="Lee S."/>
            <person name="Choi C."/>
        </authorList>
    </citation>
    <scope>NUCLEOTIDE SEQUENCE [LARGE SCALE GENOMIC DNA]</scope>
    <source>
        <strain evidence="2 5">NCCP 15909</strain>
        <plasmid evidence="2 5">unnamed1</plasmid>
    </source>
</reference>
<dbReference type="Proteomes" id="UP000194499">
    <property type="component" value="Unassembled WGS sequence"/>
</dbReference>
<protein>
    <submittedName>
        <fullName evidence="3">Uncharacterized protein</fullName>
    </submittedName>
</protein>
<sequence length="94" mass="11170">MKQLTLEDVVGSFDYTATSTVDKFLKCNSVMTYSVEFYDKDEKWKLRWFEAKSEGKAIEMAKKKYGKIRGHQKVLYLKHVTFHKGIIKLFIYYV</sequence>
<dbReference type="AlphaFoldDB" id="A0A1J9XZ20"/>
<reference evidence="4" key="2">
    <citation type="submission" date="2017-04" db="EMBL/GenBank/DDBJ databases">
        <authorList>
            <person name="Criscuolo A."/>
        </authorList>
    </citation>
    <scope>NUCLEOTIDE SEQUENCE [LARGE SCALE GENOMIC DNA]</scope>
</reference>
<name>A0A1J9XZ20_9BACI</name>